<protein>
    <submittedName>
        <fullName evidence="2">Uncharacterized protein</fullName>
    </submittedName>
</protein>
<feature type="region of interest" description="Disordered" evidence="1">
    <location>
        <begin position="50"/>
        <end position="79"/>
    </location>
</feature>
<evidence type="ECO:0000313" key="2">
    <source>
        <dbReference type="EMBL" id="PQM47259.1"/>
    </source>
</evidence>
<name>A0A2S8BKV4_9MYCO</name>
<gene>
    <name evidence="2" type="ORF">C1Y40_02559</name>
</gene>
<dbReference type="AlphaFoldDB" id="A0A2S8BKV4"/>
<organism evidence="2 3">
    <name type="scientific">Mycobacterium talmoniae</name>
    <dbReference type="NCBI Taxonomy" id="1858794"/>
    <lineage>
        <taxon>Bacteria</taxon>
        <taxon>Bacillati</taxon>
        <taxon>Actinomycetota</taxon>
        <taxon>Actinomycetes</taxon>
        <taxon>Mycobacteriales</taxon>
        <taxon>Mycobacteriaceae</taxon>
        <taxon>Mycobacterium</taxon>
    </lineage>
</organism>
<comment type="caution">
    <text evidence="2">The sequence shown here is derived from an EMBL/GenBank/DDBJ whole genome shotgun (WGS) entry which is preliminary data.</text>
</comment>
<dbReference type="Proteomes" id="UP000238296">
    <property type="component" value="Unassembled WGS sequence"/>
</dbReference>
<evidence type="ECO:0000313" key="3">
    <source>
        <dbReference type="Proteomes" id="UP000238296"/>
    </source>
</evidence>
<proteinExistence type="predicted"/>
<evidence type="ECO:0000256" key="1">
    <source>
        <dbReference type="SAM" id="MobiDB-lite"/>
    </source>
</evidence>
<reference evidence="2 3" key="1">
    <citation type="journal article" date="2017" name="Int. J. Syst. Evol. Microbiol.">
        <title>Mycobacterium talmoniae sp. nov., a slowly growing mycobacterium isolated from human respiratory samples.</title>
        <authorList>
            <person name="Davidson R.M."/>
            <person name="DeGroote M.A."/>
            <person name="Marola J.L."/>
            <person name="Buss S."/>
            <person name="Jones V."/>
            <person name="McNeil M.R."/>
            <person name="Freifeld A.G."/>
            <person name="Elaine Epperson L."/>
            <person name="Hasan N.A."/>
            <person name="Jackson M."/>
            <person name="Iwen P.C."/>
            <person name="Salfinger M."/>
            <person name="Strong M."/>
        </authorList>
    </citation>
    <scope>NUCLEOTIDE SEQUENCE [LARGE SCALE GENOMIC DNA]</scope>
    <source>
        <strain evidence="2 3">ATCC BAA-2683</strain>
    </source>
</reference>
<feature type="compositionally biased region" description="Low complexity" evidence="1">
    <location>
        <begin position="51"/>
        <end position="70"/>
    </location>
</feature>
<sequence length="199" mass="20473">MNGAPANPISGTAPSAATSCDTASATGCTACGSSGLSAATSAAVRTGWAITGPTSGTMSSSTPASRSGTTMSENRIAASTSWRRTGCRVISATSSASKQAASMLCWARSARYSGSERPACRMNQTGIRCGLRPAMVVRYGDSGSSRRVLITVNAATTRIRRACRGGSVQGSSVGWCDLRRDDAKRRDEKCAAMRRSGAQ</sequence>
<dbReference type="EMBL" id="PPEA01000362">
    <property type="protein sequence ID" value="PQM47259.1"/>
    <property type="molecule type" value="Genomic_DNA"/>
</dbReference>
<accession>A0A2S8BKV4</accession>